<organism evidence="1 2">
    <name type="scientific">Lacticaseibacillus camelliae DSM 22697 = JCM 13995</name>
    <dbReference type="NCBI Taxonomy" id="1423730"/>
    <lineage>
        <taxon>Bacteria</taxon>
        <taxon>Bacillati</taxon>
        <taxon>Bacillota</taxon>
        <taxon>Bacilli</taxon>
        <taxon>Lactobacillales</taxon>
        <taxon>Lactobacillaceae</taxon>
        <taxon>Lacticaseibacillus</taxon>
    </lineage>
</organism>
<evidence type="ECO:0000313" key="2">
    <source>
        <dbReference type="Proteomes" id="UP000050865"/>
    </source>
</evidence>
<sequence length="52" mass="5984">MGLKMSEDQFIELEGALLDAIWQSDEQISDDELVKIGVKLINRFLEEDEEEA</sequence>
<reference evidence="1 2" key="1">
    <citation type="journal article" date="2015" name="Genome Announc.">
        <title>Expanding the biotechnology potential of lactobacilli through comparative genomics of 213 strains and associated genera.</title>
        <authorList>
            <person name="Sun Z."/>
            <person name="Harris H.M."/>
            <person name="McCann A."/>
            <person name="Guo C."/>
            <person name="Argimon S."/>
            <person name="Zhang W."/>
            <person name="Yang X."/>
            <person name="Jeffery I.B."/>
            <person name="Cooney J.C."/>
            <person name="Kagawa T.F."/>
            <person name="Liu W."/>
            <person name="Song Y."/>
            <person name="Salvetti E."/>
            <person name="Wrobel A."/>
            <person name="Rasinkangas P."/>
            <person name="Parkhill J."/>
            <person name="Rea M.C."/>
            <person name="O'Sullivan O."/>
            <person name="Ritari J."/>
            <person name="Douillard F.P."/>
            <person name="Paul Ross R."/>
            <person name="Yang R."/>
            <person name="Briner A.E."/>
            <person name="Felis G.E."/>
            <person name="de Vos W.M."/>
            <person name="Barrangou R."/>
            <person name="Klaenhammer T.R."/>
            <person name="Caufield P.W."/>
            <person name="Cui Y."/>
            <person name="Zhang H."/>
            <person name="O'Toole P.W."/>
        </authorList>
    </citation>
    <scope>NUCLEOTIDE SEQUENCE [LARGE SCALE GENOMIC DNA]</scope>
    <source>
        <strain evidence="1 2">DSM 22697</strain>
    </source>
</reference>
<gene>
    <name evidence="1" type="ORF">FC75_GL000356</name>
</gene>
<protein>
    <submittedName>
        <fullName evidence="1">Uncharacterized protein</fullName>
    </submittedName>
</protein>
<dbReference type="EMBL" id="AYZJ01000082">
    <property type="protein sequence ID" value="KRN18798.1"/>
    <property type="molecule type" value="Genomic_DNA"/>
</dbReference>
<dbReference type="Proteomes" id="UP000050865">
    <property type="component" value="Unassembled WGS sequence"/>
</dbReference>
<accession>A0A0R2ERA6</accession>
<dbReference type="STRING" id="1423730.FC75_GL000356"/>
<proteinExistence type="predicted"/>
<keyword evidence="2" id="KW-1185">Reference proteome</keyword>
<dbReference type="PATRIC" id="fig|1423730.4.peg.375"/>
<dbReference type="AlphaFoldDB" id="A0A0R2ERA6"/>
<name>A0A0R2ERA6_9LACO</name>
<evidence type="ECO:0000313" key="1">
    <source>
        <dbReference type="EMBL" id="KRN18798.1"/>
    </source>
</evidence>
<comment type="caution">
    <text evidence="1">The sequence shown here is derived from an EMBL/GenBank/DDBJ whole genome shotgun (WGS) entry which is preliminary data.</text>
</comment>